<name>A0A7M7PNQ0_STRPU</name>
<keyword evidence="2" id="KW-0732">Signal</keyword>
<dbReference type="Proteomes" id="UP000007110">
    <property type="component" value="Unassembled WGS sequence"/>
</dbReference>
<evidence type="ECO:0000256" key="1">
    <source>
        <dbReference type="SAM" id="MobiDB-lite"/>
    </source>
</evidence>
<evidence type="ECO:0000313" key="3">
    <source>
        <dbReference type="EnsemblMetazoa" id="XP_030853958"/>
    </source>
</evidence>
<evidence type="ECO:0000313" key="4">
    <source>
        <dbReference type="Proteomes" id="UP000007110"/>
    </source>
</evidence>
<feature type="chain" id="PRO_5029789147" evidence="2">
    <location>
        <begin position="20"/>
        <end position="245"/>
    </location>
</feature>
<organism evidence="3 4">
    <name type="scientific">Strongylocentrotus purpuratus</name>
    <name type="common">Purple sea urchin</name>
    <dbReference type="NCBI Taxonomy" id="7668"/>
    <lineage>
        <taxon>Eukaryota</taxon>
        <taxon>Metazoa</taxon>
        <taxon>Echinodermata</taxon>
        <taxon>Eleutherozoa</taxon>
        <taxon>Echinozoa</taxon>
        <taxon>Echinoidea</taxon>
        <taxon>Euechinoidea</taxon>
        <taxon>Echinacea</taxon>
        <taxon>Camarodonta</taxon>
        <taxon>Echinidea</taxon>
        <taxon>Strongylocentrotidae</taxon>
        <taxon>Strongylocentrotus</taxon>
    </lineage>
</organism>
<accession>A0A7M7PNQ0</accession>
<feature type="signal peptide" evidence="2">
    <location>
        <begin position="1"/>
        <end position="19"/>
    </location>
</feature>
<dbReference type="InParanoid" id="A0A7M7PNQ0"/>
<evidence type="ECO:0000256" key="2">
    <source>
        <dbReference type="SAM" id="SignalP"/>
    </source>
</evidence>
<reference evidence="4" key="1">
    <citation type="submission" date="2015-02" db="EMBL/GenBank/DDBJ databases">
        <title>Genome sequencing for Strongylocentrotus purpuratus.</title>
        <authorList>
            <person name="Murali S."/>
            <person name="Liu Y."/>
            <person name="Vee V."/>
            <person name="English A."/>
            <person name="Wang M."/>
            <person name="Skinner E."/>
            <person name="Han Y."/>
            <person name="Muzny D.M."/>
            <person name="Worley K.C."/>
            <person name="Gibbs R.A."/>
        </authorList>
    </citation>
    <scope>NUCLEOTIDE SEQUENCE</scope>
</reference>
<reference evidence="3" key="2">
    <citation type="submission" date="2021-01" db="UniProtKB">
        <authorList>
            <consortium name="EnsemblMetazoa"/>
        </authorList>
    </citation>
    <scope>IDENTIFICATION</scope>
</reference>
<protein>
    <submittedName>
        <fullName evidence="3">Uncharacterized protein</fullName>
    </submittedName>
</protein>
<dbReference type="AlphaFoldDB" id="A0A7M7PNQ0"/>
<proteinExistence type="predicted"/>
<feature type="compositionally biased region" description="Basic and acidic residues" evidence="1">
    <location>
        <begin position="207"/>
        <end position="228"/>
    </location>
</feature>
<dbReference type="RefSeq" id="XP_030853958.1">
    <property type="nucleotide sequence ID" value="XM_030998098.1"/>
</dbReference>
<sequence length="245" mass="28187">MRSWTIVAILALYLTVVKSAGPVQTEDEVAEQHGPSTSQKEALREKQAHFLERAKEIKADDSMTDEEKQKELHKLREHAMLYMGPHAILPHALMQESPIPAVEEKRQQLIRSVESVAISDRDFEEKKRELEIIRDRFKEEINAIHQHLSDEDIKQVRSSIKKRGDANAYRQMIHDGIRGSMEAEPRNRAFNEAVYKGMQKLTAGLKNKEAGDYRKQMTGKRMADAGKKAEKRRSARESKSRPDLF</sequence>
<dbReference type="OrthoDB" id="10349065at2759"/>
<dbReference type="EnsemblMetazoa" id="XM_030998098">
    <property type="protein sequence ID" value="XP_030853958"/>
    <property type="gene ID" value="LOC115929330"/>
</dbReference>
<keyword evidence="4" id="KW-1185">Reference proteome</keyword>
<dbReference type="OMA" id="EHAMLYM"/>
<dbReference type="KEGG" id="spu:115929330"/>
<feature type="compositionally biased region" description="Basic and acidic residues" evidence="1">
    <location>
        <begin position="235"/>
        <end position="245"/>
    </location>
</feature>
<feature type="region of interest" description="Disordered" evidence="1">
    <location>
        <begin position="207"/>
        <end position="245"/>
    </location>
</feature>
<dbReference type="GeneID" id="115929330"/>